<organism evidence="1 2">
    <name type="scientific">Haloplasma contractile SSD-17B</name>
    <dbReference type="NCBI Taxonomy" id="1033810"/>
    <lineage>
        <taxon>Bacteria</taxon>
        <taxon>Bacillati</taxon>
        <taxon>Mycoplasmatota</taxon>
        <taxon>Mollicutes</taxon>
        <taxon>Haloplasmatales</taxon>
        <taxon>Haloplasmataceae</taxon>
        <taxon>Haloplasma</taxon>
    </lineage>
</organism>
<evidence type="ECO:0000313" key="2">
    <source>
        <dbReference type="Proteomes" id="UP000005707"/>
    </source>
</evidence>
<dbReference type="AlphaFoldDB" id="U2FH24"/>
<dbReference type="EMBL" id="AFNU02000005">
    <property type="protein sequence ID" value="ERJ12155.1"/>
    <property type="molecule type" value="Genomic_DNA"/>
</dbReference>
<dbReference type="STRING" id="1033810.HLPCO_001682"/>
<accession>U2FH24</accession>
<protein>
    <submittedName>
        <fullName evidence="1">Uncharacterized protein</fullName>
    </submittedName>
</protein>
<comment type="caution">
    <text evidence="1">The sequence shown here is derived from an EMBL/GenBank/DDBJ whole genome shotgun (WGS) entry which is preliminary data.</text>
</comment>
<dbReference type="InParanoid" id="U2FH24"/>
<gene>
    <name evidence="1" type="ORF">HLPCO_001682</name>
</gene>
<reference evidence="1 2" key="2">
    <citation type="journal article" date="2013" name="PLoS ONE">
        <title>INDIGO - INtegrated Data Warehouse of MIcrobial GenOmes with Examples from the Red Sea Extremophiles.</title>
        <authorList>
            <person name="Alam I."/>
            <person name="Antunes A."/>
            <person name="Kamau A.A."/>
            <person name="Ba Alawi W."/>
            <person name="Kalkatawi M."/>
            <person name="Stingl U."/>
            <person name="Bajic V.B."/>
        </authorList>
    </citation>
    <scope>NUCLEOTIDE SEQUENCE [LARGE SCALE GENOMIC DNA]</scope>
    <source>
        <strain evidence="1 2">SSD-17B</strain>
    </source>
</reference>
<dbReference type="Proteomes" id="UP000005707">
    <property type="component" value="Unassembled WGS sequence"/>
</dbReference>
<evidence type="ECO:0000313" key="1">
    <source>
        <dbReference type="EMBL" id="ERJ12155.1"/>
    </source>
</evidence>
<name>U2FH24_9MOLU</name>
<reference evidence="1 2" key="1">
    <citation type="journal article" date="2011" name="J. Bacteriol.">
        <title>Genome sequence of Haloplasma contractile, an unusual contractile bacterium from a deep-sea anoxic brine lake.</title>
        <authorList>
            <person name="Antunes A."/>
            <person name="Alam I."/>
            <person name="El Dorry H."/>
            <person name="Siam R."/>
            <person name="Robertson A."/>
            <person name="Bajic V.B."/>
            <person name="Stingl U."/>
        </authorList>
    </citation>
    <scope>NUCLEOTIDE SEQUENCE [LARGE SCALE GENOMIC DNA]</scope>
    <source>
        <strain evidence="1 2">SSD-17B</strain>
    </source>
</reference>
<sequence length="52" mass="5983">MDAIWERSIPRTKVSSIEVKSILNEFISCNLESYNFIDSGCRNSNYKESSYG</sequence>
<keyword evidence="2" id="KW-1185">Reference proteome</keyword>
<proteinExistence type="predicted"/>